<dbReference type="Gene3D" id="3.40.50.300">
    <property type="entry name" value="P-loop containing nucleotide triphosphate hydrolases"/>
    <property type="match status" value="1"/>
</dbReference>
<name>A0A5C7BC91_9FLAO</name>
<sequence length="51" mass="6029">MAIIFEGRDAFGKGGTIKRFKEHFNPRAMHIVALNKATEVKKNLWYFNRYI</sequence>
<evidence type="ECO:0000313" key="3">
    <source>
        <dbReference type="Proteomes" id="UP000321938"/>
    </source>
</evidence>
<dbReference type="AlphaFoldDB" id="A0A5C7BC91"/>
<gene>
    <name evidence="2" type="ORF">ES692_02805</name>
</gene>
<organism evidence="2 3">
    <name type="scientific">Psychroserpens burtonensis</name>
    <dbReference type="NCBI Taxonomy" id="49278"/>
    <lineage>
        <taxon>Bacteria</taxon>
        <taxon>Pseudomonadati</taxon>
        <taxon>Bacteroidota</taxon>
        <taxon>Flavobacteriia</taxon>
        <taxon>Flavobacteriales</taxon>
        <taxon>Flavobacteriaceae</taxon>
        <taxon>Psychroserpens</taxon>
    </lineage>
</organism>
<dbReference type="Proteomes" id="UP000321938">
    <property type="component" value="Unassembled WGS sequence"/>
</dbReference>
<dbReference type="Pfam" id="PF03976">
    <property type="entry name" value="PPK2"/>
    <property type="match status" value="1"/>
</dbReference>
<reference evidence="2 3" key="1">
    <citation type="submission" date="2019-08" db="EMBL/GenBank/DDBJ databases">
        <title>Genome of Psychroserpens burtonensis ACAM 167.</title>
        <authorList>
            <person name="Bowman J.P."/>
        </authorList>
    </citation>
    <scope>NUCLEOTIDE SEQUENCE [LARGE SCALE GENOMIC DNA]</scope>
    <source>
        <strain evidence="2 3">ACAM 167</strain>
    </source>
</reference>
<dbReference type="InterPro" id="IPR027417">
    <property type="entry name" value="P-loop_NTPase"/>
</dbReference>
<dbReference type="PANTHER" id="PTHR34383">
    <property type="entry name" value="POLYPHOSPHATE:AMP PHOSPHOTRANSFERASE-RELATED"/>
    <property type="match status" value="1"/>
</dbReference>
<feature type="domain" description="Polyphosphate kinase-2-related" evidence="1">
    <location>
        <begin position="3"/>
        <end position="51"/>
    </location>
</feature>
<evidence type="ECO:0000259" key="1">
    <source>
        <dbReference type="Pfam" id="PF03976"/>
    </source>
</evidence>
<comment type="caution">
    <text evidence="2">The sequence shown here is derived from an EMBL/GenBank/DDBJ whole genome shotgun (WGS) entry which is preliminary data.</text>
</comment>
<proteinExistence type="predicted"/>
<protein>
    <recommendedName>
        <fullName evidence="1">Polyphosphate kinase-2-related domain-containing protein</fullName>
    </recommendedName>
</protein>
<accession>A0A5C7BC91</accession>
<evidence type="ECO:0000313" key="2">
    <source>
        <dbReference type="EMBL" id="TXE19751.1"/>
    </source>
</evidence>
<dbReference type="OrthoDB" id="9775224at2"/>
<dbReference type="InterPro" id="IPR022488">
    <property type="entry name" value="PPK2-related"/>
</dbReference>
<dbReference type="PANTHER" id="PTHR34383:SF1">
    <property type="entry name" value="ADP-POLYPHOSPHATE PHOSPHOTRANSFERASE"/>
    <property type="match status" value="1"/>
</dbReference>
<keyword evidence="3" id="KW-1185">Reference proteome</keyword>
<dbReference type="EMBL" id="VOSB01000003">
    <property type="protein sequence ID" value="TXE19751.1"/>
    <property type="molecule type" value="Genomic_DNA"/>
</dbReference>